<dbReference type="SUPFAM" id="SSF46955">
    <property type="entry name" value="Putative DNA-binding domain"/>
    <property type="match status" value="1"/>
</dbReference>
<dbReference type="EMBL" id="AILX01000005">
    <property type="protein sequence ID" value="EJF86532.1"/>
    <property type="molecule type" value="Genomic_DNA"/>
</dbReference>
<evidence type="ECO:0000259" key="2">
    <source>
        <dbReference type="PROSITE" id="PS50937"/>
    </source>
</evidence>
<dbReference type="CDD" id="cd04765">
    <property type="entry name" value="HTH_MlrA-like_sg2"/>
    <property type="match status" value="1"/>
</dbReference>
<dbReference type="Proteomes" id="UP000002646">
    <property type="component" value="Unassembled WGS sequence"/>
</dbReference>
<proteinExistence type="predicted"/>
<dbReference type="Pfam" id="PF13411">
    <property type="entry name" value="MerR_1"/>
    <property type="match status" value="1"/>
</dbReference>
<dbReference type="OrthoDB" id="9810140at2"/>
<gene>
    <name evidence="3" type="ORF">MCW_00428</name>
</gene>
<evidence type="ECO:0000313" key="3">
    <source>
        <dbReference type="EMBL" id="EJF86532.1"/>
    </source>
</evidence>
<evidence type="ECO:0000256" key="1">
    <source>
        <dbReference type="ARBA" id="ARBA00023125"/>
    </source>
</evidence>
<dbReference type="PANTHER" id="PTHR30204">
    <property type="entry name" value="REDOX-CYCLING DRUG-SENSING TRANSCRIPTIONAL ACTIVATOR SOXR"/>
    <property type="match status" value="1"/>
</dbReference>
<dbReference type="PATRIC" id="fig|1094564.3.peg.529"/>
<sequence>MDKSSDAFRTISEVAELLELPQHVLRFWETRFRQIKPMKRGGGRRYYRPADVDLLNGIKQLLYDQGYTIKGVQRLLKENGVAFVTAFGNGDLDTMNVVIEKKHSEQIYESTSSDPKNSSFGLLSFMKNEGESSVGSVNVSKDKTDKALLQETLFELIECKRVLDRAR</sequence>
<dbReference type="RefSeq" id="WP_006925245.1">
    <property type="nucleotide sequence ID" value="NZ_JH725101.1"/>
</dbReference>
<dbReference type="HOGENOM" id="CLU_045945_1_0_5"/>
<dbReference type="SMART" id="SM00422">
    <property type="entry name" value="HTH_MERR"/>
    <property type="match status" value="1"/>
</dbReference>
<keyword evidence="1" id="KW-0238">DNA-binding</keyword>
<dbReference type="GO" id="GO:0003700">
    <property type="term" value="F:DNA-binding transcription factor activity"/>
    <property type="evidence" value="ECO:0007669"/>
    <property type="project" value="InterPro"/>
</dbReference>
<dbReference type="Gene3D" id="1.10.1660.10">
    <property type="match status" value="1"/>
</dbReference>
<dbReference type="AlphaFoldDB" id="J1JP47"/>
<dbReference type="InterPro" id="IPR000551">
    <property type="entry name" value="MerR-type_HTH_dom"/>
</dbReference>
<name>J1JP47_9HYPH</name>
<organism evidence="3 4">
    <name type="scientific">Cardidatus Bartonella washoeensis 085-0475</name>
    <dbReference type="NCBI Taxonomy" id="1094564"/>
    <lineage>
        <taxon>Bacteria</taxon>
        <taxon>Pseudomonadati</taxon>
        <taxon>Pseudomonadota</taxon>
        <taxon>Alphaproteobacteria</taxon>
        <taxon>Hyphomicrobiales</taxon>
        <taxon>Bartonellaceae</taxon>
        <taxon>Bartonella</taxon>
    </lineage>
</organism>
<dbReference type="InterPro" id="IPR047057">
    <property type="entry name" value="MerR_fam"/>
</dbReference>
<dbReference type="InterPro" id="IPR009061">
    <property type="entry name" value="DNA-bd_dom_put_sf"/>
</dbReference>
<dbReference type="STRING" id="1094564.MCW_00428"/>
<accession>J1JP47</accession>
<reference evidence="3 4" key="1">
    <citation type="submission" date="2012-03" db="EMBL/GenBank/DDBJ databases">
        <title>The Genome Sequence of Bartonella washoensis 085-0475.</title>
        <authorList>
            <consortium name="The Broad Institute Genome Sequencing Platform"/>
            <consortium name="The Broad Institute Genome Sequencing Center for Infectious Disease"/>
            <person name="Feldgarden M."/>
            <person name="Kirby J."/>
            <person name="Kosoy M."/>
            <person name="Birtles R."/>
            <person name="Probert W.S."/>
            <person name="Chiaraviglio L."/>
            <person name="Young S.K."/>
            <person name="Zeng Q."/>
            <person name="Gargeya S."/>
            <person name="Fitzgerald M."/>
            <person name="Haas B."/>
            <person name="Abouelleil A."/>
            <person name="Alvarado L."/>
            <person name="Arachchi H.M."/>
            <person name="Berlin A."/>
            <person name="Chapman S.B."/>
            <person name="Gearin G."/>
            <person name="Goldberg J."/>
            <person name="Griggs A."/>
            <person name="Gujja S."/>
            <person name="Hansen M."/>
            <person name="Heiman D."/>
            <person name="Howarth C."/>
            <person name="Larimer J."/>
            <person name="Lui A."/>
            <person name="MacDonald P.J.P."/>
            <person name="McCowen C."/>
            <person name="Montmayeur A."/>
            <person name="Murphy C."/>
            <person name="Neiman D."/>
            <person name="Pearson M."/>
            <person name="Priest M."/>
            <person name="Roberts A."/>
            <person name="Saif S."/>
            <person name="Shea T."/>
            <person name="Sisk P."/>
            <person name="Stolte C."/>
            <person name="Sykes S."/>
            <person name="Wortman J."/>
            <person name="Nusbaum C."/>
            <person name="Birren B."/>
        </authorList>
    </citation>
    <scope>NUCLEOTIDE SEQUENCE [LARGE SCALE GENOMIC DNA]</scope>
    <source>
        <strain evidence="3 4">085-0475</strain>
    </source>
</reference>
<dbReference type="GO" id="GO:0003677">
    <property type="term" value="F:DNA binding"/>
    <property type="evidence" value="ECO:0007669"/>
    <property type="project" value="UniProtKB-KW"/>
</dbReference>
<comment type="caution">
    <text evidence="3">The sequence shown here is derived from an EMBL/GenBank/DDBJ whole genome shotgun (WGS) entry which is preliminary data.</text>
</comment>
<dbReference type="PROSITE" id="PS50937">
    <property type="entry name" value="HTH_MERR_2"/>
    <property type="match status" value="1"/>
</dbReference>
<feature type="domain" description="HTH merR-type" evidence="2">
    <location>
        <begin position="10"/>
        <end position="78"/>
    </location>
</feature>
<dbReference type="PANTHER" id="PTHR30204:SF15">
    <property type="entry name" value="BLL5018 PROTEIN"/>
    <property type="match status" value="1"/>
</dbReference>
<protein>
    <recommendedName>
        <fullName evidence="2">HTH merR-type domain-containing protein</fullName>
    </recommendedName>
</protein>
<evidence type="ECO:0000313" key="4">
    <source>
        <dbReference type="Proteomes" id="UP000002646"/>
    </source>
</evidence>